<evidence type="ECO:0000256" key="4">
    <source>
        <dbReference type="ARBA" id="ARBA00022801"/>
    </source>
</evidence>
<evidence type="ECO:0000256" key="3">
    <source>
        <dbReference type="ARBA" id="ARBA00022722"/>
    </source>
</evidence>
<keyword evidence="4 6" id="KW-0378">Hydrolase</keyword>
<dbReference type="SMART" id="SM00474">
    <property type="entry name" value="35EXOc"/>
    <property type="match status" value="1"/>
</dbReference>
<evidence type="ECO:0000313" key="9">
    <source>
        <dbReference type="Proteomes" id="UP000194450"/>
    </source>
</evidence>
<dbReference type="SMART" id="SM00341">
    <property type="entry name" value="HRDC"/>
    <property type="match status" value="1"/>
</dbReference>
<dbReference type="PANTHER" id="PTHR47649:SF1">
    <property type="entry name" value="RIBONUCLEASE D"/>
    <property type="match status" value="1"/>
</dbReference>
<evidence type="ECO:0000313" key="8">
    <source>
        <dbReference type="EMBL" id="SMQ68712.1"/>
    </source>
</evidence>
<dbReference type="GO" id="GO:0033890">
    <property type="term" value="F:ribonuclease D activity"/>
    <property type="evidence" value="ECO:0007669"/>
    <property type="project" value="UniProtKB-UniRule"/>
</dbReference>
<dbReference type="Pfam" id="PF21293">
    <property type="entry name" value="RNAseD_HRDC_C"/>
    <property type="match status" value="1"/>
</dbReference>
<keyword evidence="9" id="KW-1185">Reference proteome</keyword>
<comment type="subcellular location">
    <subcellularLocation>
        <location evidence="6">Cytoplasm</location>
    </subcellularLocation>
</comment>
<dbReference type="InterPro" id="IPR012337">
    <property type="entry name" value="RNaseH-like_sf"/>
</dbReference>
<dbReference type="EMBL" id="FXWH01000001">
    <property type="protein sequence ID" value="SMQ68712.1"/>
    <property type="molecule type" value="Genomic_DNA"/>
</dbReference>
<reference evidence="9" key="1">
    <citation type="submission" date="2017-04" db="EMBL/GenBank/DDBJ databases">
        <authorList>
            <person name="Varghese N."/>
            <person name="Submissions S."/>
        </authorList>
    </citation>
    <scope>NUCLEOTIDE SEQUENCE [LARGE SCALE GENOMIC DNA]</scope>
</reference>
<dbReference type="RefSeq" id="WP_086434721.1">
    <property type="nucleotide sequence ID" value="NZ_FXWH01000001.1"/>
</dbReference>
<keyword evidence="3 6" id="KW-0540">Nuclease</keyword>
<dbReference type="OrthoDB" id="9800549at2"/>
<comment type="cofactor">
    <cofactor evidence="6">
        <name>a divalent metal cation</name>
        <dbReference type="ChEBI" id="CHEBI:60240"/>
    </cofactor>
</comment>
<dbReference type="Gene3D" id="3.30.420.10">
    <property type="entry name" value="Ribonuclease H-like superfamily/Ribonuclease H"/>
    <property type="match status" value="1"/>
</dbReference>
<name>A0A1Y6F7N0_9GAMM</name>
<dbReference type="GO" id="GO:0042780">
    <property type="term" value="P:tRNA 3'-end processing"/>
    <property type="evidence" value="ECO:0007669"/>
    <property type="project" value="UniProtKB-UniRule"/>
</dbReference>
<keyword evidence="1 6" id="KW-0963">Cytoplasm</keyword>
<dbReference type="SUPFAM" id="SSF53098">
    <property type="entry name" value="Ribonuclease H-like"/>
    <property type="match status" value="1"/>
</dbReference>
<dbReference type="InterPro" id="IPR044876">
    <property type="entry name" value="HRDC_dom_sf"/>
</dbReference>
<proteinExistence type="inferred from homology"/>
<dbReference type="GO" id="GO:0000166">
    <property type="term" value="F:nucleotide binding"/>
    <property type="evidence" value="ECO:0007669"/>
    <property type="project" value="InterPro"/>
</dbReference>
<evidence type="ECO:0000256" key="2">
    <source>
        <dbReference type="ARBA" id="ARBA00022694"/>
    </source>
</evidence>
<keyword evidence="2 6" id="KW-0819">tRNA processing</keyword>
<feature type="domain" description="HRDC" evidence="7">
    <location>
        <begin position="211"/>
        <end position="291"/>
    </location>
</feature>
<dbReference type="CDD" id="cd06142">
    <property type="entry name" value="RNaseD_exo"/>
    <property type="match status" value="1"/>
</dbReference>
<dbReference type="InterPro" id="IPR010997">
    <property type="entry name" value="HRDC-like_sf"/>
</dbReference>
<dbReference type="GO" id="GO:0008408">
    <property type="term" value="F:3'-5' exonuclease activity"/>
    <property type="evidence" value="ECO:0007669"/>
    <property type="project" value="InterPro"/>
</dbReference>
<dbReference type="EC" id="3.1.13.5" evidence="6"/>
<dbReference type="Proteomes" id="UP000194450">
    <property type="component" value="Unassembled WGS sequence"/>
</dbReference>
<evidence type="ECO:0000256" key="5">
    <source>
        <dbReference type="ARBA" id="ARBA00022839"/>
    </source>
</evidence>
<evidence type="ECO:0000259" key="7">
    <source>
        <dbReference type="PROSITE" id="PS50967"/>
    </source>
</evidence>
<dbReference type="GO" id="GO:0003676">
    <property type="term" value="F:nucleic acid binding"/>
    <property type="evidence" value="ECO:0007669"/>
    <property type="project" value="InterPro"/>
</dbReference>
<dbReference type="InterPro" id="IPR006292">
    <property type="entry name" value="RNase_D"/>
</dbReference>
<dbReference type="PROSITE" id="PS50967">
    <property type="entry name" value="HRDC"/>
    <property type="match status" value="1"/>
</dbReference>
<organism evidence="8 9">
    <name type="scientific">Pseudidiomarina planktonica</name>
    <dbReference type="NCBI Taxonomy" id="1323738"/>
    <lineage>
        <taxon>Bacteria</taxon>
        <taxon>Pseudomonadati</taxon>
        <taxon>Pseudomonadota</taxon>
        <taxon>Gammaproteobacteria</taxon>
        <taxon>Alteromonadales</taxon>
        <taxon>Idiomarinaceae</taxon>
        <taxon>Pseudidiomarina</taxon>
    </lineage>
</organism>
<dbReference type="InterPro" id="IPR036397">
    <property type="entry name" value="RNaseH_sf"/>
</dbReference>
<dbReference type="AlphaFoldDB" id="A0A1Y6F7N0"/>
<dbReference type="Pfam" id="PF01612">
    <property type="entry name" value="DNA_pol_A_exo1"/>
    <property type="match status" value="1"/>
</dbReference>
<evidence type="ECO:0000256" key="6">
    <source>
        <dbReference type="HAMAP-Rule" id="MF_01899"/>
    </source>
</evidence>
<accession>A0A1Y6F7N0</accession>
<dbReference type="HAMAP" id="MF_01899">
    <property type="entry name" value="RNase_D"/>
    <property type="match status" value="1"/>
</dbReference>
<protein>
    <recommendedName>
        <fullName evidence="6">Ribonuclease D</fullName>
        <shortName evidence="6">RNase D</shortName>
        <ecNumber evidence="6">3.1.13.5</ecNumber>
    </recommendedName>
</protein>
<gene>
    <name evidence="6" type="primary">rnd</name>
    <name evidence="8" type="ORF">SAMN06297229_1692</name>
</gene>
<dbReference type="InterPro" id="IPR048579">
    <property type="entry name" value="RNAseD_HRDC_C"/>
</dbReference>
<sequence>MNPAELVTDQHQLEQFCEHARQHQLLAIDTEFVRTRTLFAKLGLIQARSGDEVVLIDPIAGLDLAPFWKLLPDPDVVKVIHAGGEDYEIFWQKTGELPNNLFDSQVAAAFAEIGDAMGYAALVEHYFSVTLDKSQSRTDWLKRPLTDSQLTYAAADVQYLYDIYPKLLAMVEEKGHYDLVLAESSYQAKKRAQQVPTDLLYLFIGNAWQLDPQQLAVLKELAAWRQTRAEQENIPLSFVAKEHVVMELARKLPERTDKLYSITDLPPMTRKYAGDELIALISKARESSEADAPAPLYRLTDMPGYKNTFNAIKAHIQTVANKQQIPIALIASRRQINDIIHWAWQIPPEFYSRLPQPDLFADWRGAILREPLEKLLQR</sequence>
<dbReference type="GO" id="GO:0005737">
    <property type="term" value="C:cytoplasm"/>
    <property type="evidence" value="ECO:0007669"/>
    <property type="project" value="UniProtKB-SubCell"/>
</dbReference>
<comment type="function">
    <text evidence="6">Exonuclease involved in the 3' processing of various precursor tRNAs. Initiates hydrolysis at the 3'-terminus of an RNA molecule and releases 5'-mononucleotides.</text>
</comment>
<dbReference type="InterPro" id="IPR002562">
    <property type="entry name" value="3'-5'_exonuclease_dom"/>
</dbReference>
<evidence type="ECO:0000256" key="1">
    <source>
        <dbReference type="ARBA" id="ARBA00022490"/>
    </source>
</evidence>
<dbReference type="NCBIfam" id="TIGR01388">
    <property type="entry name" value="rnd"/>
    <property type="match status" value="1"/>
</dbReference>
<dbReference type="Pfam" id="PF00570">
    <property type="entry name" value="HRDC"/>
    <property type="match status" value="1"/>
</dbReference>
<dbReference type="Gene3D" id="1.10.150.80">
    <property type="entry name" value="HRDC domain"/>
    <property type="match status" value="2"/>
</dbReference>
<dbReference type="PANTHER" id="PTHR47649">
    <property type="entry name" value="RIBONUCLEASE D"/>
    <property type="match status" value="1"/>
</dbReference>
<keyword evidence="5 6" id="KW-0269">Exonuclease</keyword>
<dbReference type="InterPro" id="IPR051086">
    <property type="entry name" value="RNase_D-like"/>
</dbReference>
<dbReference type="InterPro" id="IPR002121">
    <property type="entry name" value="HRDC_dom"/>
</dbReference>
<comment type="catalytic activity">
    <reaction evidence="6">
        <text>Exonucleolytic cleavage that removes extra residues from the 3'-terminus of tRNA to produce 5'-mononucleotides.</text>
        <dbReference type="EC" id="3.1.13.5"/>
    </reaction>
</comment>
<dbReference type="SUPFAM" id="SSF47819">
    <property type="entry name" value="HRDC-like"/>
    <property type="match status" value="2"/>
</dbReference>
<comment type="similarity">
    <text evidence="6">Belongs to the RNase D family.</text>
</comment>